<feature type="transmembrane region" description="Helical" evidence="2">
    <location>
        <begin position="236"/>
        <end position="255"/>
    </location>
</feature>
<feature type="compositionally biased region" description="Basic and acidic residues" evidence="1">
    <location>
        <begin position="94"/>
        <end position="107"/>
    </location>
</feature>
<evidence type="ECO:0000313" key="3">
    <source>
        <dbReference type="EMBL" id="GIN57628.1"/>
    </source>
</evidence>
<feature type="transmembrane region" description="Helical" evidence="2">
    <location>
        <begin position="1015"/>
        <end position="1035"/>
    </location>
</feature>
<feature type="transmembrane region" description="Helical" evidence="2">
    <location>
        <begin position="646"/>
        <end position="663"/>
    </location>
</feature>
<feature type="transmembrane region" description="Helical" evidence="2">
    <location>
        <begin position="449"/>
        <end position="469"/>
    </location>
</feature>
<feature type="transmembrane region" description="Helical" evidence="2">
    <location>
        <begin position="475"/>
        <end position="495"/>
    </location>
</feature>
<feature type="transmembrane region" description="Helical" evidence="2">
    <location>
        <begin position="507"/>
        <end position="527"/>
    </location>
</feature>
<evidence type="ECO:0000256" key="2">
    <source>
        <dbReference type="SAM" id="Phobius"/>
    </source>
</evidence>
<feature type="transmembrane region" description="Helical" evidence="2">
    <location>
        <begin position="533"/>
        <end position="551"/>
    </location>
</feature>
<reference evidence="3 4" key="1">
    <citation type="submission" date="2021-03" db="EMBL/GenBank/DDBJ databases">
        <title>Antimicrobial resistance genes in bacteria isolated from Japanese honey, and their potential for conferring macrolide and lincosamide resistance in the American foulbrood pathogen Paenibacillus larvae.</title>
        <authorList>
            <person name="Okamoto M."/>
            <person name="Kumagai M."/>
            <person name="Kanamori H."/>
            <person name="Takamatsu D."/>
        </authorList>
    </citation>
    <scope>NUCLEOTIDE SEQUENCE [LARGE SCALE GENOMIC DNA]</scope>
    <source>
        <strain evidence="3 4">J8TS2</strain>
    </source>
</reference>
<feature type="transmembrane region" description="Helical" evidence="2">
    <location>
        <begin position="208"/>
        <end position="224"/>
    </location>
</feature>
<feature type="transmembrane region" description="Helical" evidence="2">
    <location>
        <begin position="115"/>
        <end position="138"/>
    </location>
</feature>
<sequence>MEEIPRSTKESIVKEEINQLYQQGFITEKEFHRFMQTYQQYRMQRIKEIAQQLREQEGPVVIQEPQSADSSNELIESPAIKTEQTVSSTQTPVKETKEKQSKPKKSSEQIRERNITWLLSIGVVFLLISGLVVATSTWDQMGALMKVITLLGVSLFFLGLSIVSGKFLKIDKTAFAFLTLGSLLLPIGILAIGYFGLLGSYLTIGGEGRYILGMMCTFIPLPLYMRNAIVNRSRLFVWIFFLFLSFFVGFLFAAIQVPRDLFYLFIMIYNAGLLYVYHRFHRQQQSKILLFLKELPAYAQLNLIVSTLLMLVIFEQELFYSFNILVTALLYMAMVFVYNTKAYQFVFIALFAYGVFQLTESSWLQSIDVFVYALLGAGYLALAYIMRKNTFVEKVFHYTAGIISLFAFIYISFQGLMIREGSDSWTLLLAYFVIAGTYIYLSNITNKQVFRWLAPVFLVSVGIQLWNAAIEPYFIISWHFFMFIYAALLFFMIGFRRQWKYLQAIGTSTYYVSAGVMLFTLLYGWLLGEFIELAIMLVLLGILSLLVSTSAKVVEKQVAVWLHAISWILALFVIYPEVVEQIPAYQVRLDIPFHVAVSSIVLLAVCKVWDHTNKSGLAQAAFYVGQVGYYIAVLQAVFYYYNDGQLVRSFIFLIGIGLAYWLVQRSRLQPLWSLVSVITLFFYMSLYSFFPIDSVQGYAWYMMFAPVLLLVVDGYGGKYIRELKPYFFWLAHVTLIGVMLFLCIDSIFDHSIHPTIMLITLTIYLYSTFVKKKEWQIKLFLYAAMSMIPWLIMMHILYYNIISQLPIEYAAIIASILFFGVWWFAPSVWKKRMEWYMIPFIHVNLLVTVITLSIETVVEIIILIGWMVLSLYLLHVRKWLVFSLVPVIASIIMWMQQEWITETDQLMVVSVFFFILLIGTGRYLFTSLYTESKNKVTEVDWYTVGALFYVAYEFILSLTVDNVWLRVIPFLMIASWLSLQINRLQKGIEKKIYITLSSVSILPAYYLVLSEYLDLVTPLLHAELRALPILTLSILLATRTWKDKKQVMNHIQTVILVVITVYLIHDAIQSSTIWDALIIGTLSLAAFLLGMKFQIKSYFFVGLGTLLFNVMYQTRPYWGNMPWWGYLLIVGLLLITIASYNEWQKQRESEGKLVQFMKKIIARLKEWN</sequence>
<name>A0ABQ4KJU7_9BACI</name>
<feature type="transmembrane region" description="Helical" evidence="2">
    <location>
        <begin position="845"/>
        <end position="873"/>
    </location>
</feature>
<keyword evidence="2" id="KW-0472">Membrane</keyword>
<keyword evidence="2" id="KW-1133">Transmembrane helix</keyword>
<evidence type="ECO:0000256" key="1">
    <source>
        <dbReference type="SAM" id="MobiDB-lite"/>
    </source>
</evidence>
<feature type="transmembrane region" description="Helical" evidence="2">
    <location>
        <begin position="698"/>
        <end position="715"/>
    </location>
</feature>
<feature type="transmembrane region" description="Helical" evidence="2">
    <location>
        <begin position="670"/>
        <end position="692"/>
    </location>
</feature>
<feature type="transmembrane region" description="Helical" evidence="2">
    <location>
        <begin position="591"/>
        <end position="609"/>
    </location>
</feature>
<feature type="compositionally biased region" description="Polar residues" evidence="1">
    <location>
        <begin position="82"/>
        <end position="93"/>
    </location>
</feature>
<feature type="transmembrane region" description="Helical" evidence="2">
    <location>
        <begin position="369"/>
        <end position="386"/>
    </location>
</feature>
<feature type="transmembrane region" description="Helical" evidence="2">
    <location>
        <begin position="345"/>
        <end position="363"/>
    </location>
</feature>
<feature type="transmembrane region" description="Helical" evidence="2">
    <location>
        <begin position="1047"/>
        <end position="1065"/>
    </location>
</feature>
<feature type="region of interest" description="Disordered" evidence="1">
    <location>
        <begin position="78"/>
        <end position="107"/>
    </location>
</feature>
<feature type="transmembrane region" description="Helical" evidence="2">
    <location>
        <begin position="879"/>
        <end position="895"/>
    </location>
</feature>
<keyword evidence="4" id="KW-1185">Reference proteome</keyword>
<feature type="transmembrane region" description="Helical" evidence="2">
    <location>
        <begin position="727"/>
        <end position="744"/>
    </location>
</feature>
<feature type="transmembrane region" description="Helical" evidence="2">
    <location>
        <begin position="320"/>
        <end position="338"/>
    </location>
</feature>
<feature type="transmembrane region" description="Helical" evidence="2">
    <location>
        <begin position="261"/>
        <end position="277"/>
    </location>
</feature>
<feature type="transmembrane region" description="Helical" evidence="2">
    <location>
        <begin position="1098"/>
        <end position="1115"/>
    </location>
</feature>
<keyword evidence="2" id="KW-0812">Transmembrane</keyword>
<feature type="transmembrane region" description="Helical" evidence="2">
    <location>
        <begin position="558"/>
        <end position="579"/>
    </location>
</feature>
<feature type="transmembrane region" description="Helical" evidence="2">
    <location>
        <begin position="144"/>
        <end position="163"/>
    </location>
</feature>
<feature type="transmembrane region" description="Helical" evidence="2">
    <location>
        <begin position="398"/>
        <end position="418"/>
    </location>
</feature>
<feature type="transmembrane region" description="Helical" evidence="2">
    <location>
        <begin position="991"/>
        <end position="1009"/>
    </location>
</feature>
<feature type="transmembrane region" description="Helical" evidence="2">
    <location>
        <begin position="963"/>
        <end position="979"/>
    </location>
</feature>
<feature type="transmembrane region" description="Helical" evidence="2">
    <location>
        <begin position="779"/>
        <end position="801"/>
    </location>
</feature>
<feature type="transmembrane region" description="Helical" evidence="2">
    <location>
        <begin position="621"/>
        <end position="640"/>
    </location>
</feature>
<feature type="transmembrane region" description="Helical" evidence="2">
    <location>
        <begin position="1121"/>
        <end position="1140"/>
    </location>
</feature>
<protein>
    <recommendedName>
        <fullName evidence="5">DUF2157 domain-containing protein</fullName>
    </recommendedName>
</protein>
<proteinExistence type="predicted"/>
<feature type="transmembrane region" description="Helical" evidence="2">
    <location>
        <begin position="807"/>
        <end position="825"/>
    </location>
</feature>
<evidence type="ECO:0008006" key="5">
    <source>
        <dbReference type="Google" id="ProtNLM"/>
    </source>
</evidence>
<feature type="transmembrane region" description="Helical" evidence="2">
    <location>
        <begin position="750"/>
        <end position="767"/>
    </location>
</feature>
<feature type="transmembrane region" description="Helical" evidence="2">
    <location>
        <begin position="424"/>
        <end position="442"/>
    </location>
</feature>
<evidence type="ECO:0000313" key="4">
    <source>
        <dbReference type="Proteomes" id="UP000679950"/>
    </source>
</evidence>
<feature type="transmembrane region" description="Helical" evidence="2">
    <location>
        <begin position="175"/>
        <end position="196"/>
    </location>
</feature>
<dbReference type="RefSeq" id="WP_212966204.1">
    <property type="nucleotide sequence ID" value="NZ_BORB01000013.1"/>
</dbReference>
<feature type="transmembrane region" description="Helical" evidence="2">
    <location>
        <begin position="297"/>
        <end position="314"/>
    </location>
</feature>
<accession>A0ABQ4KJU7</accession>
<gene>
    <name evidence="3" type="ORF">J8TS2_19470</name>
</gene>
<dbReference type="Proteomes" id="UP000679950">
    <property type="component" value="Unassembled WGS sequence"/>
</dbReference>
<feature type="transmembrane region" description="Helical" evidence="2">
    <location>
        <begin position="907"/>
        <end position="925"/>
    </location>
</feature>
<comment type="caution">
    <text evidence="3">The sequence shown here is derived from an EMBL/GenBank/DDBJ whole genome shotgun (WGS) entry which is preliminary data.</text>
</comment>
<dbReference type="EMBL" id="BORB01000013">
    <property type="protein sequence ID" value="GIN57628.1"/>
    <property type="molecule type" value="Genomic_DNA"/>
</dbReference>
<feature type="transmembrane region" description="Helical" evidence="2">
    <location>
        <begin position="1071"/>
        <end position="1091"/>
    </location>
</feature>
<organism evidence="3 4">
    <name type="scientific">Lederbergia ruris</name>
    <dbReference type="NCBI Taxonomy" id="217495"/>
    <lineage>
        <taxon>Bacteria</taxon>
        <taxon>Bacillati</taxon>
        <taxon>Bacillota</taxon>
        <taxon>Bacilli</taxon>
        <taxon>Bacillales</taxon>
        <taxon>Bacillaceae</taxon>
        <taxon>Lederbergia</taxon>
    </lineage>
</organism>